<gene>
    <name evidence="2" type="ORF">SERN_2774</name>
</gene>
<dbReference type="Proteomes" id="UP000297318">
    <property type="component" value="Unassembled WGS sequence"/>
</dbReference>
<keyword evidence="3" id="KW-1185">Reference proteome</keyword>
<evidence type="ECO:0000313" key="3">
    <source>
        <dbReference type="Proteomes" id="UP000297318"/>
    </source>
</evidence>
<reference evidence="2 3" key="1">
    <citation type="submission" date="2018-11" db="EMBL/GenBank/DDBJ databases">
        <title>Complete genome sequencing of the Actinobacteria Serinibacter sp. K3-2.</title>
        <authorList>
            <person name="Rakitin A.L."/>
            <person name="Beletsky A.V."/>
            <person name="Mardanov A.V."/>
            <person name="Ravin N.V."/>
            <person name="Gromova A.S."/>
            <person name="Filippova S.N."/>
            <person name="Gal'Chenko V.F."/>
        </authorList>
    </citation>
    <scope>NUCLEOTIDE SEQUENCE [LARGE SCALE GENOMIC DNA]</scope>
    <source>
        <strain evidence="2 3">K3-2</strain>
    </source>
</reference>
<dbReference type="RefSeq" id="WP_135850771.1">
    <property type="nucleotide sequence ID" value="NZ_RHPJ01000004.1"/>
</dbReference>
<organism evidence="2 3">
    <name type="scientific">Serinibacter arcticus</name>
    <dbReference type="NCBI Taxonomy" id="1655435"/>
    <lineage>
        <taxon>Bacteria</taxon>
        <taxon>Bacillati</taxon>
        <taxon>Actinomycetota</taxon>
        <taxon>Actinomycetes</taxon>
        <taxon>Micrococcales</taxon>
        <taxon>Beutenbergiaceae</taxon>
        <taxon>Serinibacter</taxon>
    </lineage>
</organism>
<comment type="caution">
    <text evidence="2">The sequence shown here is derived from an EMBL/GenBank/DDBJ whole genome shotgun (WGS) entry which is preliminary data.</text>
</comment>
<feature type="compositionally biased region" description="Basic and acidic residues" evidence="1">
    <location>
        <begin position="69"/>
        <end position="81"/>
    </location>
</feature>
<evidence type="ECO:0008006" key="4">
    <source>
        <dbReference type="Google" id="ProtNLM"/>
    </source>
</evidence>
<dbReference type="AlphaFoldDB" id="A0A4Z1E127"/>
<dbReference type="OrthoDB" id="9811751at2"/>
<feature type="region of interest" description="Disordered" evidence="1">
    <location>
        <begin position="66"/>
        <end position="90"/>
    </location>
</feature>
<feature type="compositionally biased region" description="Low complexity" evidence="1">
    <location>
        <begin position="7"/>
        <end position="24"/>
    </location>
</feature>
<proteinExistence type="predicted"/>
<dbReference type="Pfam" id="PF11272">
    <property type="entry name" value="DUF3072"/>
    <property type="match status" value="1"/>
</dbReference>
<protein>
    <recommendedName>
        <fullName evidence="4">DUF3072 domain-containing protein</fullName>
    </recommendedName>
</protein>
<name>A0A4Z1E127_9MICO</name>
<evidence type="ECO:0000313" key="2">
    <source>
        <dbReference type="EMBL" id="TGO04183.1"/>
    </source>
</evidence>
<sequence length="90" mass="9665">MSDNIESETTTTTSETTETLGSSEPVENPSLEKDPSDWTTGGEPMTDSQRSYLDTLAREAGEEITADLTKAEASEHIDRLQGKTGRGQGS</sequence>
<dbReference type="EMBL" id="RHPJ01000004">
    <property type="protein sequence ID" value="TGO04183.1"/>
    <property type="molecule type" value="Genomic_DNA"/>
</dbReference>
<dbReference type="InterPro" id="IPR021425">
    <property type="entry name" value="DUF3072"/>
</dbReference>
<evidence type="ECO:0000256" key="1">
    <source>
        <dbReference type="SAM" id="MobiDB-lite"/>
    </source>
</evidence>
<feature type="region of interest" description="Disordered" evidence="1">
    <location>
        <begin position="1"/>
        <end position="49"/>
    </location>
</feature>
<accession>A0A4Z1E127</accession>